<dbReference type="OrthoDB" id="10263533at2759"/>
<feature type="transmembrane region" description="Helical" evidence="2">
    <location>
        <begin position="408"/>
        <end position="427"/>
    </location>
</feature>
<proteinExistence type="predicted"/>
<evidence type="ECO:0000313" key="4">
    <source>
        <dbReference type="Proteomes" id="UP001149090"/>
    </source>
</evidence>
<dbReference type="EMBL" id="JAPDFW010000062">
    <property type="protein sequence ID" value="KAJ5076231.1"/>
    <property type="molecule type" value="Genomic_DNA"/>
</dbReference>
<feature type="transmembrane region" description="Helical" evidence="2">
    <location>
        <begin position="327"/>
        <end position="344"/>
    </location>
</feature>
<protein>
    <submittedName>
        <fullName evidence="3">Uncharacterized protein</fullName>
    </submittedName>
</protein>
<sequence length="704" mass="82157">MFEWVFILISSTLFPFIFIYNFFYKTPFYLLECIAISFPIGIALSSFFSFYIGVFFQIYLSKSHSWIVSLFFFTLTLIELNFFRNQKRNQNQNQKRNQNQNENQNQNQNQNQNENQNKNQNQNETIIKQLINEIYTNGTFSIALFALMILFIYLFHIHFLRYTPDGRYTAMNGFADLPFHENIINSFIHGANSKWKGMNNLKTLFYSNEKFVYPIICNYHTALLVGAGQGGLREMLIIPSIMMIFSFIILLYFLNLRIFKSKNGAVISLFMFFFSGGLGFITFLKKLLTGNDVNLDNLNYVQWIDKGKEYFWWNPVDAMLINQRTSLFGYPIVISIFILLWIILTVDLKTTDFIKYAKAFSLAGFLTGILPLIHLHCFFAVAFVSILLCIFFFPITKPNQWIKYITSWSVFGIVSNIIAFPQLLMFFKRATKEGFAKISPVWIGENTNPFSYLFKALGILLILSIIGIIFLNSKQIKFYISTLLLAIFGWIVLLQPWKFDNMKILQIWFFVASGVAANTLVRCWPPSYIKNEKPLIKFMKTISIFFIIIIFISSIFSGYISVLRLPMKIAGLHSNEDYIVGNWIINNTDADSIFFTDNDYHASPVSTIAGRQIYFGFVGWSMNHGIDYVKRERKKNEMMRLLDDLENQEKADKFNQILDEEKISYIYLTGYRKLSDSVMENLDLKEVLSVSHITVIQRLYPHFD</sequence>
<feature type="transmembrane region" description="Helical" evidence="2">
    <location>
        <begin position="379"/>
        <end position="396"/>
    </location>
</feature>
<reference evidence="3" key="1">
    <citation type="submission" date="2022-10" db="EMBL/GenBank/DDBJ databases">
        <title>Novel sulphate-reducing endosymbionts in the free-living metamonad Anaeramoeba.</title>
        <authorList>
            <person name="Jerlstrom-Hultqvist J."/>
            <person name="Cepicka I."/>
            <person name="Gallot-Lavallee L."/>
            <person name="Salas-Leiva D."/>
            <person name="Curtis B.A."/>
            <person name="Zahonova K."/>
            <person name="Pipaliya S."/>
            <person name="Dacks J."/>
            <person name="Roger A.J."/>
        </authorList>
    </citation>
    <scope>NUCLEOTIDE SEQUENCE</scope>
    <source>
        <strain evidence="3">BMAN</strain>
    </source>
</reference>
<feature type="region of interest" description="Disordered" evidence="1">
    <location>
        <begin position="89"/>
        <end position="118"/>
    </location>
</feature>
<gene>
    <name evidence="3" type="ORF">M0811_06510</name>
</gene>
<feature type="transmembrane region" description="Helical" evidence="2">
    <location>
        <begin position="236"/>
        <end position="254"/>
    </location>
</feature>
<feature type="transmembrane region" description="Helical" evidence="2">
    <location>
        <begin position="36"/>
        <end position="60"/>
    </location>
</feature>
<organism evidence="3 4">
    <name type="scientific">Anaeramoeba ignava</name>
    <name type="common">Anaerobic marine amoeba</name>
    <dbReference type="NCBI Taxonomy" id="1746090"/>
    <lineage>
        <taxon>Eukaryota</taxon>
        <taxon>Metamonada</taxon>
        <taxon>Anaeramoebidae</taxon>
        <taxon>Anaeramoeba</taxon>
    </lineage>
</organism>
<feature type="transmembrane region" description="Helical" evidence="2">
    <location>
        <begin position="6"/>
        <end position="24"/>
    </location>
</feature>
<keyword evidence="2" id="KW-1133">Transmembrane helix</keyword>
<dbReference type="OMA" id="WIINNTD"/>
<feature type="transmembrane region" description="Helical" evidence="2">
    <location>
        <begin position="134"/>
        <end position="155"/>
    </location>
</feature>
<keyword evidence="2" id="KW-0812">Transmembrane</keyword>
<dbReference type="Proteomes" id="UP001149090">
    <property type="component" value="Unassembled WGS sequence"/>
</dbReference>
<evidence type="ECO:0000313" key="3">
    <source>
        <dbReference type="EMBL" id="KAJ5076231.1"/>
    </source>
</evidence>
<feature type="transmembrane region" description="Helical" evidence="2">
    <location>
        <begin position="266"/>
        <end position="284"/>
    </location>
</feature>
<feature type="transmembrane region" description="Helical" evidence="2">
    <location>
        <begin position="452"/>
        <end position="471"/>
    </location>
</feature>
<comment type="caution">
    <text evidence="3">The sequence shown here is derived from an EMBL/GenBank/DDBJ whole genome shotgun (WGS) entry which is preliminary data.</text>
</comment>
<feature type="transmembrane region" description="Helical" evidence="2">
    <location>
        <begin position="356"/>
        <end position="373"/>
    </location>
</feature>
<feature type="transmembrane region" description="Helical" evidence="2">
    <location>
        <begin position="542"/>
        <end position="562"/>
    </location>
</feature>
<name>A0A9Q0LP86_ANAIG</name>
<evidence type="ECO:0000256" key="2">
    <source>
        <dbReference type="SAM" id="Phobius"/>
    </source>
</evidence>
<keyword evidence="4" id="KW-1185">Reference proteome</keyword>
<keyword evidence="2" id="KW-0472">Membrane</keyword>
<feature type="transmembrane region" description="Helical" evidence="2">
    <location>
        <begin position="503"/>
        <end position="521"/>
    </location>
</feature>
<evidence type="ECO:0000256" key="1">
    <source>
        <dbReference type="SAM" id="MobiDB-lite"/>
    </source>
</evidence>
<dbReference type="AlphaFoldDB" id="A0A9Q0LP86"/>
<feature type="transmembrane region" description="Helical" evidence="2">
    <location>
        <begin position="478"/>
        <end position="497"/>
    </location>
</feature>
<feature type="transmembrane region" description="Helical" evidence="2">
    <location>
        <begin position="66"/>
        <end position="83"/>
    </location>
</feature>
<accession>A0A9Q0LP86</accession>